<keyword evidence="1 7" id="KW-0963">Cytoplasm</keyword>
<keyword evidence="5 7" id="KW-0067">ATP-binding</keyword>
<evidence type="ECO:0000313" key="11">
    <source>
        <dbReference type="Proteomes" id="UP000823613"/>
    </source>
</evidence>
<proteinExistence type="inferred from homology"/>
<dbReference type="NCBIfam" id="TIGR00669">
    <property type="entry name" value="asnA"/>
    <property type="match status" value="1"/>
</dbReference>
<dbReference type="GO" id="GO:0140096">
    <property type="term" value="F:catalytic activity, acting on a protein"/>
    <property type="evidence" value="ECO:0007669"/>
    <property type="project" value="UniProtKB-ARBA"/>
</dbReference>
<feature type="domain" description="Aminoacyl-transfer RNA synthetases class-II family profile" evidence="9">
    <location>
        <begin position="100"/>
        <end position="305"/>
    </location>
</feature>
<dbReference type="SUPFAM" id="SSF55681">
    <property type="entry name" value="Class II aaRS and biotin synthetases"/>
    <property type="match status" value="1"/>
</dbReference>
<organism evidence="10 11">
    <name type="scientific">Candidatus Onthovivens merdipullorum</name>
    <dbReference type="NCBI Taxonomy" id="2840889"/>
    <lineage>
        <taxon>Bacteria</taxon>
        <taxon>Bacillati</taxon>
        <taxon>Bacillota</taxon>
        <taxon>Bacilli</taxon>
        <taxon>Bacillales</taxon>
        <taxon>Candidatus Onthovivens</taxon>
    </lineage>
</organism>
<dbReference type="InterPro" id="IPR045864">
    <property type="entry name" value="aa-tRNA-synth_II/BPL/LPL"/>
</dbReference>
<dbReference type="HAMAP" id="MF_00555">
    <property type="entry name" value="AsnA"/>
    <property type="match status" value="1"/>
</dbReference>
<evidence type="ECO:0000256" key="2">
    <source>
        <dbReference type="ARBA" id="ARBA00022598"/>
    </source>
</evidence>
<dbReference type="GO" id="GO:0016740">
    <property type="term" value="F:transferase activity"/>
    <property type="evidence" value="ECO:0007669"/>
    <property type="project" value="UniProtKB-ARBA"/>
</dbReference>
<dbReference type="Gene3D" id="3.30.930.10">
    <property type="entry name" value="Bira Bifunctional Protein, Domain 2"/>
    <property type="match status" value="1"/>
</dbReference>
<comment type="subcellular location">
    <subcellularLocation>
        <location evidence="7">Cytoplasm</location>
    </subcellularLocation>
</comment>
<dbReference type="GO" id="GO:0005829">
    <property type="term" value="C:cytosol"/>
    <property type="evidence" value="ECO:0007669"/>
    <property type="project" value="TreeGrafter"/>
</dbReference>
<dbReference type="Pfam" id="PF03590">
    <property type="entry name" value="AsnA"/>
    <property type="match status" value="1"/>
</dbReference>
<keyword evidence="4 7" id="KW-0547">Nucleotide-binding</keyword>
<comment type="pathway">
    <text evidence="7">Amino-acid biosynthesis; L-asparagine biosynthesis; L-asparagine from L-aspartate (ammonia route): step 1/1.</text>
</comment>
<evidence type="ECO:0000259" key="9">
    <source>
        <dbReference type="PROSITE" id="PS50862"/>
    </source>
</evidence>
<keyword evidence="3 7" id="KW-0028">Amino-acid biosynthesis</keyword>
<comment type="caution">
    <text evidence="10">The sequence shown here is derived from an EMBL/GenBank/DDBJ whole genome shotgun (WGS) entry which is preliminary data.</text>
</comment>
<comment type="similarity">
    <text evidence="7">Belongs to the class-II aminoacyl-tRNA synthetase family. AsnA subfamily.</text>
</comment>
<keyword evidence="6 7" id="KW-0061">Asparagine biosynthesis</keyword>
<evidence type="ECO:0000256" key="8">
    <source>
        <dbReference type="NCBIfam" id="TIGR00669"/>
    </source>
</evidence>
<protein>
    <recommendedName>
        <fullName evidence="7 8">Aspartate--ammonia ligase</fullName>
        <ecNumber evidence="7 8">6.3.1.1</ecNumber>
    </recommendedName>
    <alternativeName>
        <fullName evidence="7">Asparagine synthetase A</fullName>
    </alternativeName>
</protein>
<dbReference type="Proteomes" id="UP000823613">
    <property type="component" value="Unassembled WGS sequence"/>
</dbReference>
<evidence type="ECO:0000256" key="5">
    <source>
        <dbReference type="ARBA" id="ARBA00022840"/>
    </source>
</evidence>
<dbReference type="GO" id="GO:0070981">
    <property type="term" value="P:L-asparagine biosynthetic process"/>
    <property type="evidence" value="ECO:0007669"/>
    <property type="project" value="UniProtKB-UniRule"/>
</dbReference>
<accession>A0A9D9DL56</accession>
<reference evidence="10" key="1">
    <citation type="submission" date="2020-10" db="EMBL/GenBank/DDBJ databases">
        <authorList>
            <person name="Gilroy R."/>
        </authorList>
    </citation>
    <scope>NUCLEOTIDE SEQUENCE</scope>
    <source>
        <strain evidence="10">11159</strain>
    </source>
</reference>
<evidence type="ECO:0000256" key="7">
    <source>
        <dbReference type="HAMAP-Rule" id="MF_00555"/>
    </source>
</evidence>
<evidence type="ECO:0000256" key="1">
    <source>
        <dbReference type="ARBA" id="ARBA00022490"/>
    </source>
</evidence>
<keyword evidence="2 7" id="KW-0436">Ligase</keyword>
<evidence type="ECO:0000256" key="6">
    <source>
        <dbReference type="ARBA" id="ARBA00022888"/>
    </source>
</evidence>
<dbReference type="EMBL" id="JADIMY010000117">
    <property type="protein sequence ID" value="MBO8428095.1"/>
    <property type="molecule type" value="Genomic_DNA"/>
</dbReference>
<dbReference type="PANTHER" id="PTHR30073">
    <property type="entry name" value="ASPARTATE--AMMONIA LIGASE"/>
    <property type="match status" value="1"/>
</dbReference>
<name>A0A9D9DL56_9BACL</name>
<reference evidence="10" key="2">
    <citation type="journal article" date="2021" name="PeerJ">
        <title>Extensive microbial diversity within the chicken gut microbiome revealed by metagenomics and culture.</title>
        <authorList>
            <person name="Gilroy R."/>
            <person name="Ravi A."/>
            <person name="Getino M."/>
            <person name="Pursley I."/>
            <person name="Horton D.L."/>
            <person name="Alikhan N.F."/>
            <person name="Baker D."/>
            <person name="Gharbi K."/>
            <person name="Hall N."/>
            <person name="Watson M."/>
            <person name="Adriaenssens E.M."/>
            <person name="Foster-Nyarko E."/>
            <person name="Jarju S."/>
            <person name="Secka A."/>
            <person name="Antonio M."/>
            <person name="Oren A."/>
            <person name="Chaudhuri R.R."/>
            <person name="La Ragione R."/>
            <person name="Hildebrand F."/>
            <person name="Pallen M.J."/>
        </authorList>
    </citation>
    <scope>NUCLEOTIDE SEQUENCE</scope>
    <source>
        <strain evidence="10">11159</strain>
    </source>
</reference>
<evidence type="ECO:0000313" key="10">
    <source>
        <dbReference type="EMBL" id="MBO8428095.1"/>
    </source>
</evidence>
<evidence type="ECO:0000256" key="3">
    <source>
        <dbReference type="ARBA" id="ARBA00022605"/>
    </source>
</evidence>
<evidence type="ECO:0000256" key="4">
    <source>
        <dbReference type="ARBA" id="ARBA00022741"/>
    </source>
</evidence>
<dbReference type="InterPro" id="IPR006195">
    <property type="entry name" value="aa-tRNA-synth_II"/>
</dbReference>
<dbReference type="AlphaFoldDB" id="A0A9D9DL56"/>
<dbReference type="PIRSF" id="PIRSF001555">
    <property type="entry name" value="Asp_ammon_ligase"/>
    <property type="match status" value="1"/>
</dbReference>
<dbReference type="InterPro" id="IPR004618">
    <property type="entry name" value="AsnA"/>
</dbReference>
<sequence>MEINRYKEGYKSNLNLKENEIAIKKIREYFESHLAKKLNLLRVTAPLFVLSKTGINDDLNGVEVPVSFKINDFENNIEIVHSLAKWKRLNIAKYGLEVHEGIYTDMNAIRKDEIRDNYHSIYVDQWDYELIINKKERTIKTLKDYVKRIYSVIKKTEDFAFKKFNIEKILPNKITFITSEELLKKYPDLSPKERVDTFIKEVKACFVIGIGYPLSDGIPQDHRAPDYDDWKLNGDIYVYNPILDDALELSSMGIRVDSPSLIKQAKFLNKEEILNYKFHKLILNEGLPFTLGGGIGQSRICMFMLKKLHIGEVQSSIWKEETINFYKEKGITLL</sequence>
<dbReference type="PANTHER" id="PTHR30073:SF5">
    <property type="entry name" value="ASPARTATE--AMMONIA LIGASE"/>
    <property type="match status" value="1"/>
</dbReference>
<dbReference type="EC" id="6.3.1.1" evidence="7 8"/>
<gene>
    <name evidence="7" type="primary">asnA</name>
    <name evidence="10" type="ORF">IAC58_06105</name>
</gene>
<dbReference type="GO" id="GO:0005524">
    <property type="term" value="F:ATP binding"/>
    <property type="evidence" value="ECO:0007669"/>
    <property type="project" value="UniProtKB-UniRule"/>
</dbReference>
<comment type="catalytic activity">
    <reaction evidence="7">
        <text>L-aspartate + NH4(+) + ATP = L-asparagine + AMP + diphosphate + H(+)</text>
        <dbReference type="Rhea" id="RHEA:11372"/>
        <dbReference type="ChEBI" id="CHEBI:15378"/>
        <dbReference type="ChEBI" id="CHEBI:28938"/>
        <dbReference type="ChEBI" id="CHEBI:29991"/>
        <dbReference type="ChEBI" id="CHEBI:30616"/>
        <dbReference type="ChEBI" id="CHEBI:33019"/>
        <dbReference type="ChEBI" id="CHEBI:58048"/>
        <dbReference type="ChEBI" id="CHEBI:456215"/>
        <dbReference type="EC" id="6.3.1.1"/>
    </reaction>
</comment>
<dbReference type="GO" id="GO:0004071">
    <property type="term" value="F:aspartate-ammonia ligase activity"/>
    <property type="evidence" value="ECO:0007669"/>
    <property type="project" value="UniProtKB-UniRule"/>
</dbReference>
<dbReference type="PROSITE" id="PS50862">
    <property type="entry name" value="AA_TRNA_LIGASE_II"/>
    <property type="match status" value="1"/>
</dbReference>